<sequence>MILVKPKSSTLISIGLFVLISMAGGIYGLFGLINDVHAAWYKYVLAILFLPLGTAILIRTLWSYKRISIGKGKIHVHYPVRMRHTEFSVKEIISWKEESIKTASGTYRELQIKHSTHKTLDISMQEHSRYKETLKYLKSKCAGKQIRI</sequence>
<organism evidence="3 5">
    <name type="scientific">Fulvivirga sedimenti</name>
    <dbReference type="NCBI Taxonomy" id="2879465"/>
    <lineage>
        <taxon>Bacteria</taxon>
        <taxon>Pseudomonadati</taxon>
        <taxon>Bacteroidota</taxon>
        <taxon>Cytophagia</taxon>
        <taxon>Cytophagales</taxon>
        <taxon>Fulvivirgaceae</taxon>
        <taxon>Fulvivirga</taxon>
    </lineage>
</organism>
<feature type="transmembrane region" description="Helical" evidence="1">
    <location>
        <begin position="39"/>
        <end position="62"/>
    </location>
</feature>
<keyword evidence="1" id="KW-0472">Membrane</keyword>
<evidence type="ECO:0000313" key="3">
    <source>
        <dbReference type="EMBL" id="MCA6076658.1"/>
    </source>
</evidence>
<feature type="transmembrane region" description="Helical" evidence="1">
    <location>
        <begin position="12"/>
        <end position="33"/>
    </location>
</feature>
<gene>
    <name evidence="2" type="ORF">LDX50_11420</name>
    <name evidence="3" type="ORF">LDX50_17390</name>
    <name evidence="4" type="ORF">LDX50_23110</name>
</gene>
<evidence type="ECO:0000313" key="4">
    <source>
        <dbReference type="EMBL" id="MCA6077786.1"/>
    </source>
</evidence>
<name>A0A9X1HTG2_9BACT</name>
<dbReference type="EMBL" id="JAIXNE010000002">
    <property type="protein sequence ID" value="MCA6075481.1"/>
    <property type="molecule type" value="Genomic_DNA"/>
</dbReference>
<evidence type="ECO:0000313" key="2">
    <source>
        <dbReference type="EMBL" id="MCA6075481.1"/>
    </source>
</evidence>
<comment type="caution">
    <text evidence="3">The sequence shown here is derived from an EMBL/GenBank/DDBJ whole genome shotgun (WGS) entry which is preliminary data.</text>
</comment>
<reference evidence="3" key="1">
    <citation type="submission" date="2021-09" db="EMBL/GenBank/DDBJ databases">
        <title>Fulvivirga sp. isolated from coastal sediment.</title>
        <authorList>
            <person name="Yu H."/>
        </authorList>
    </citation>
    <scope>NUCLEOTIDE SEQUENCE</scope>
    <source>
        <strain evidence="3">1062</strain>
    </source>
</reference>
<protein>
    <submittedName>
        <fullName evidence="3">Uncharacterized protein</fullName>
    </submittedName>
</protein>
<evidence type="ECO:0000256" key="1">
    <source>
        <dbReference type="SAM" id="Phobius"/>
    </source>
</evidence>
<dbReference type="EMBL" id="JAIXNE010000004">
    <property type="protein sequence ID" value="MCA6077786.1"/>
    <property type="molecule type" value="Genomic_DNA"/>
</dbReference>
<accession>A0A9X1HTG2</accession>
<dbReference type="AlphaFoldDB" id="A0A9X1HTG2"/>
<keyword evidence="1" id="KW-0812">Transmembrane</keyword>
<proteinExistence type="predicted"/>
<evidence type="ECO:0000313" key="5">
    <source>
        <dbReference type="Proteomes" id="UP001139409"/>
    </source>
</evidence>
<keyword evidence="5" id="KW-1185">Reference proteome</keyword>
<dbReference type="EMBL" id="JAIXNE010000003">
    <property type="protein sequence ID" value="MCA6076658.1"/>
    <property type="molecule type" value="Genomic_DNA"/>
</dbReference>
<dbReference type="RefSeq" id="WP_225698581.1">
    <property type="nucleotide sequence ID" value="NZ_JAIXNE010000002.1"/>
</dbReference>
<keyword evidence="1" id="KW-1133">Transmembrane helix</keyword>
<dbReference type="Proteomes" id="UP001139409">
    <property type="component" value="Unassembled WGS sequence"/>
</dbReference>